<comment type="catalytic activity">
    <reaction evidence="8">
        <text>L-seryl-[protein] + ATP = O-phospho-L-seryl-[protein] + ADP + H(+)</text>
        <dbReference type="Rhea" id="RHEA:17989"/>
        <dbReference type="Rhea" id="RHEA-COMP:9863"/>
        <dbReference type="Rhea" id="RHEA-COMP:11604"/>
        <dbReference type="ChEBI" id="CHEBI:15378"/>
        <dbReference type="ChEBI" id="CHEBI:29999"/>
        <dbReference type="ChEBI" id="CHEBI:30616"/>
        <dbReference type="ChEBI" id="CHEBI:83421"/>
        <dbReference type="ChEBI" id="CHEBI:456216"/>
        <dbReference type="EC" id="2.7.11.1"/>
    </reaction>
</comment>
<keyword evidence="5 12" id="KW-0418">Kinase</keyword>
<dbReference type="Pfam" id="PF00069">
    <property type="entry name" value="Pkinase"/>
    <property type="match status" value="2"/>
</dbReference>
<evidence type="ECO:0000256" key="6">
    <source>
        <dbReference type="ARBA" id="ARBA00022840"/>
    </source>
</evidence>
<evidence type="ECO:0000256" key="9">
    <source>
        <dbReference type="SAM" id="MobiDB-lite"/>
    </source>
</evidence>
<name>A0AA39YXH1_9PEZI</name>
<dbReference type="EC" id="2.7.11.1" evidence="1"/>
<feature type="compositionally biased region" description="Low complexity" evidence="9">
    <location>
        <begin position="109"/>
        <end position="120"/>
    </location>
</feature>
<evidence type="ECO:0000256" key="7">
    <source>
        <dbReference type="ARBA" id="ARBA00047899"/>
    </source>
</evidence>
<feature type="region of interest" description="Disordered" evidence="9">
    <location>
        <begin position="740"/>
        <end position="835"/>
    </location>
</feature>
<comment type="caution">
    <text evidence="12">The sequence shown here is derived from an EMBL/GenBank/DDBJ whole genome shotgun (WGS) entry which is preliminary data.</text>
</comment>
<keyword evidence="4" id="KW-0547">Nucleotide-binding</keyword>
<dbReference type="SUPFAM" id="SSF56112">
    <property type="entry name" value="Protein kinase-like (PK-like)"/>
    <property type="match status" value="1"/>
</dbReference>
<keyword evidence="13" id="KW-1185">Reference proteome</keyword>
<dbReference type="Gene3D" id="1.10.510.10">
    <property type="entry name" value="Transferase(Phosphotransferase) domain 1"/>
    <property type="match status" value="2"/>
</dbReference>
<evidence type="ECO:0000256" key="1">
    <source>
        <dbReference type="ARBA" id="ARBA00012513"/>
    </source>
</evidence>
<feature type="region of interest" description="Disordered" evidence="9">
    <location>
        <begin position="19"/>
        <end position="151"/>
    </location>
</feature>
<dbReference type="SMART" id="SM00220">
    <property type="entry name" value="S_TKc"/>
    <property type="match status" value="1"/>
</dbReference>
<gene>
    <name evidence="12" type="primary">cbk1</name>
    <name evidence="12" type="ORF">DIS24_g3406</name>
</gene>
<keyword evidence="6" id="KW-0067">ATP-binding</keyword>
<keyword evidence="3" id="KW-0808">Transferase</keyword>
<dbReference type="CDD" id="cd21742">
    <property type="entry name" value="MobB_NDR_LATS-like"/>
    <property type="match status" value="1"/>
</dbReference>
<reference evidence="12" key="1">
    <citation type="submission" date="2023-06" db="EMBL/GenBank/DDBJ databases">
        <title>Multi-omics analyses reveal the molecular pathogenesis toolkit of Lasiodiplodia hormozganensis, a cross-kingdom pathogen.</title>
        <authorList>
            <person name="Felix C."/>
            <person name="Meneses R."/>
            <person name="Goncalves M.F.M."/>
            <person name="Tilleman L."/>
            <person name="Duarte A.S."/>
            <person name="Jorrin-Novo J.V."/>
            <person name="Van De Peer Y."/>
            <person name="Deforce D."/>
            <person name="Van Nieuwerburgh F."/>
            <person name="Esteves A.C."/>
            <person name="Alves A."/>
        </authorList>
    </citation>
    <scope>NUCLEOTIDE SEQUENCE</scope>
    <source>
        <strain evidence="12">CBS 339.90</strain>
    </source>
</reference>
<sequence>MTFHFSHPYKKRTVIHRRAARRPSIFFGRTKDVDDESDGSRSGSTPAAASPQDRQETPLSPLSQVSSALTTSSPGKSTSFSPPESASTAPTSTDACSSSFGSRFGLPKSIRSNSPTPSSSARVKEVEKAKGSDETTLTELHGSSNSRFPFEYREDHPIRPSVSTIESAAAAKVYFETHFNTLLSSDPSPRQERRRLVESQLAVLPLSREEKAERLKQWRLQESNHLRQSRVLKSKSLVRRKSKGVSVAGYEVVRVLGKGSFGVVRLVREKRRPQPKFPSTEQTESDIERLDGSDDERGRFDPSRISRQVYAMKVIRKSEMLRNCQEGHLRAERDFLVASENSRWVVPLIASFQDNTNLYLVMEYMVGGDFLGLLMREDVLDEATARWYIAEMILCVEEAHRMKWIHRDIKPDNFLITSSGHLRISDFGLAFDGHWAHNQTYFNEKRYNLLKKFGIDVRGDDQDVVEDSSPEPKAPGFSNMFGRSQRRPSMFSIKDQPAKEPPGKEDNPVLWMNRHQKRRLAKSIVGTSQYMAPEVIRGEEYDGRCDWWSLGIILYECLYGQTPFYCPDRKDTKQKIVYHHHHLGFPQDQRWGGPSAERVPLAPVSYTAVNLMKCLLTDKEIRLSSPHYRENDIRHDCLPRYHHHRSFSMRSSGLQHASTMPMTAAFGAAQRHVSANVSVPAQPSHQRYFVFADDAREIKEHVFFHGIQWDRLHAMRPPFVPHIRVGQDLTKYFDDETQILSSGDDAADPDADSTLSVEGENVPRDSGAGQDKNEANDLEDPSPAETGSEKDKGKGKEREVEKEMSKEKGKNRANRDKEKRRARDKLLRDPGLRRQVMEARKKGAFVGYTYRRPREVMTRRRFTMADEKGFFASPTWPC</sequence>
<evidence type="ECO:0000313" key="13">
    <source>
        <dbReference type="Proteomes" id="UP001175001"/>
    </source>
</evidence>
<evidence type="ECO:0000259" key="10">
    <source>
        <dbReference type="PROSITE" id="PS50011"/>
    </source>
</evidence>
<feature type="compositionally biased region" description="Basic and acidic residues" evidence="9">
    <location>
        <begin position="787"/>
        <end position="835"/>
    </location>
</feature>
<accession>A0AA39YXH1</accession>
<dbReference type="GO" id="GO:0005524">
    <property type="term" value="F:ATP binding"/>
    <property type="evidence" value="ECO:0007669"/>
    <property type="project" value="UniProtKB-KW"/>
</dbReference>
<feature type="region of interest" description="Disordered" evidence="9">
    <location>
        <begin position="272"/>
        <end position="301"/>
    </location>
</feature>
<evidence type="ECO:0000313" key="12">
    <source>
        <dbReference type="EMBL" id="KAK0660313.1"/>
    </source>
</evidence>
<organism evidence="12 13">
    <name type="scientific">Lasiodiplodia hormozganensis</name>
    <dbReference type="NCBI Taxonomy" id="869390"/>
    <lineage>
        <taxon>Eukaryota</taxon>
        <taxon>Fungi</taxon>
        <taxon>Dikarya</taxon>
        <taxon>Ascomycota</taxon>
        <taxon>Pezizomycotina</taxon>
        <taxon>Dothideomycetes</taxon>
        <taxon>Dothideomycetes incertae sedis</taxon>
        <taxon>Botryosphaeriales</taxon>
        <taxon>Botryosphaeriaceae</taxon>
        <taxon>Lasiodiplodia</taxon>
    </lineage>
</organism>
<dbReference type="Proteomes" id="UP001175001">
    <property type="component" value="Unassembled WGS sequence"/>
</dbReference>
<protein>
    <recommendedName>
        <fullName evidence="1">non-specific serine/threonine protein kinase</fullName>
        <ecNumber evidence="1">2.7.11.1</ecNumber>
    </recommendedName>
</protein>
<feature type="domain" description="AGC-kinase C-terminal" evidence="11">
    <location>
        <begin position="705"/>
        <end position="860"/>
    </location>
</feature>
<dbReference type="GO" id="GO:0004674">
    <property type="term" value="F:protein serine/threonine kinase activity"/>
    <property type="evidence" value="ECO:0007669"/>
    <property type="project" value="UniProtKB-KW"/>
</dbReference>
<dbReference type="PANTHER" id="PTHR24356:SF400">
    <property type="entry name" value="SERINE_THREONINE-PROTEIN KINASE CBK1"/>
    <property type="match status" value="1"/>
</dbReference>
<feature type="compositionally biased region" description="Basic and acidic residues" evidence="9">
    <location>
        <begin position="122"/>
        <end position="133"/>
    </location>
</feature>
<evidence type="ECO:0000256" key="3">
    <source>
        <dbReference type="ARBA" id="ARBA00022679"/>
    </source>
</evidence>
<evidence type="ECO:0000256" key="4">
    <source>
        <dbReference type="ARBA" id="ARBA00022741"/>
    </source>
</evidence>
<dbReference type="PROSITE" id="PS51285">
    <property type="entry name" value="AGC_KINASE_CTER"/>
    <property type="match status" value="1"/>
</dbReference>
<feature type="domain" description="Protein kinase" evidence="10">
    <location>
        <begin position="250"/>
        <end position="638"/>
    </location>
</feature>
<dbReference type="PROSITE" id="PS50011">
    <property type="entry name" value="PROTEIN_KINASE_DOM"/>
    <property type="match status" value="1"/>
</dbReference>
<dbReference type="InterPro" id="IPR000719">
    <property type="entry name" value="Prot_kinase_dom"/>
</dbReference>
<dbReference type="InterPro" id="IPR059233">
    <property type="entry name" value="MobB_NdrA/B/Cbk1"/>
</dbReference>
<dbReference type="GO" id="GO:0035556">
    <property type="term" value="P:intracellular signal transduction"/>
    <property type="evidence" value="ECO:0007669"/>
    <property type="project" value="TreeGrafter"/>
</dbReference>
<feature type="compositionally biased region" description="Polar residues" evidence="9">
    <location>
        <begin position="57"/>
        <end position="76"/>
    </location>
</feature>
<evidence type="ECO:0000256" key="5">
    <source>
        <dbReference type="ARBA" id="ARBA00022777"/>
    </source>
</evidence>
<keyword evidence="2" id="KW-0723">Serine/threonine-protein kinase</keyword>
<dbReference type="PANTHER" id="PTHR24356">
    <property type="entry name" value="SERINE/THREONINE-PROTEIN KINASE"/>
    <property type="match status" value="1"/>
</dbReference>
<feature type="compositionally biased region" description="Polar residues" evidence="9">
    <location>
        <begin position="134"/>
        <end position="147"/>
    </location>
</feature>
<evidence type="ECO:0000259" key="11">
    <source>
        <dbReference type="PROSITE" id="PS51285"/>
    </source>
</evidence>
<dbReference type="InterPro" id="IPR011009">
    <property type="entry name" value="Kinase-like_dom_sf"/>
</dbReference>
<comment type="catalytic activity">
    <reaction evidence="7">
        <text>L-threonyl-[protein] + ATP = O-phospho-L-threonyl-[protein] + ADP + H(+)</text>
        <dbReference type="Rhea" id="RHEA:46608"/>
        <dbReference type="Rhea" id="RHEA-COMP:11060"/>
        <dbReference type="Rhea" id="RHEA-COMP:11605"/>
        <dbReference type="ChEBI" id="CHEBI:15378"/>
        <dbReference type="ChEBI" id="CHEBI:30013"/>
        <dbReference type="ChEBI" id="CHEBI:30616"/>
        <dbReference type="ChEBI" id="CHEBI:61977"/>
        <dbReference type="ChEBI" id="CHEBI:456216"/>
        <dbReference type="EC" id="2.7.11.1"/>
    </reaction>
</comment>
<dbReference type="InterPro" id="IPR050236">
    <property type="entry name" value="Ser_Thr_kinase_AGC"/>
</dbReference>
<feature type="compositionally biased region" description="Low complexity" evidence="9">
    <location>
        <begin position="77"/>
        <end position="99"/>
    </location>
</feature>
<dbReference type="Gene3D" id="3.30.200.20">
    <property type="entry name" value="Phosphorylase Kinase, domain 1"/>
    <property type="match status" value="2"/>
</dbReference>
<dbReference type="EMBL" id="JAUJDW010000011">
    <property type="protein sequence ID" value="KAK0660313.1"/>
    <property type="molecule type" value="Genomic_DNA"/>
</dbReference>
<dbReference type="InterPro" id="IPR000961">
    <property type="entry name" value="AGC-kinase_C"/>
</dbReference>
<evidence type="ECO:0000256" key="8">
    <source>
        <dbReference type="ARBA" id="ARBA00048679"/>
    </source>
</evidence>
<dbReference type="AlphaFoldDB" id="A0AA39YXH1"/>
<feature type="compositionally biased region" description="Basic and acidic residues" evidence="9">
    <location>
        <begin position="286"/>
        <end position="301"/>
    </location>
</feature>
<proteinExistence type="predicted"/>
<evidence type="ECO:0000256" key="2">
    <source>
        <dbReference type="ARBA" id="ARBA00022527"/>
    </source>
</evidence>